<evidence type="ECO:0000256" key="2">
    <source>
        <dbReference type="PROSITE-ProRule" id="PRU00023"/>
    </source>
</evidence>
<dbReference type="PROSITE" id="PS50088">
    <property type="entry name" value="ANK_REPEAT"/>
    <property type="match status" value="1"/>
</dbReference>
<dbReference type="InterPro" id="IPR056884">
    <property type="entry name" value="NPHP3-like_N"/>
</dbReference>
<feature type="compositionally biased region" description="Basic and acidic residues" evidence="3">
    <location>
        <begin position="1236"/>
        <end position="1254"/>
    </location>
</feature>
<evidence type="ECO:0000259" key="4">
    <source>
        <dbReference type="Pfam" id="PF24883"/>
    </source>
</evidence>
<keyword evidence="6" id="KW-1185">Reference proteome</keyword>
<evidence type="ECO:0000313" key="6">
    <source>
        <dbReference type="Proteomes" id="UP000736672"/>
    </source>
</evidence>
<dbReference type="AlphaFoldDB" id="A0A9P9GUA9"/>
<dbReference type="PANTHER" id="PTHR10039">
    <property type="entry name" value="AMELOGENIN"/>
    <property type="match status" value="1"/>
</dbReference>
<keyword evidence="1" id="KW-0677">Repeat</keyword>
<keyword evidence="2" id="KW-0040">ANK repeat</keyword>
<evidence type="ECO:0000256" key="1">
    <source>
        <dbReference type="ARBA" id="ARBA00022737"/>
    </source>
</evidence>
<sequence>MALVPWDATIVIRHIVKLQSELAAEKRIGLAYVYCDYATKDQSALDYVGALLRQLVNLSDEVSSGVRTLHNEHKPGSSPPRPLLESYELAFQAEVRRFDSVYIVVDALDECRDDENEEESYSCTRTRLLESLGNLGEKVHLLFTSRDEDPAATLAGFTTPVVTLKVSTTDDDIRTYVQARINKSRSLQCCTDSELRKKIQKIVTEKAAGMFLPAKLYFEILASTVDVCQPKKTNVDALRSALKNLPQFGHTQAWETYEEAYKKILKNIWSQSTSRVKLARQVLSWVIFTQEPSNLTLPVLQRALSLQNAGDTVRQDLEPTNPWDYTVDSGSEDGSEAYSISASDDDLSDASTSSQGDVIPKGTLLSVCRGLITMDKDSTLVRLVHYTAKDYFDNESVRADSFPDAQSQLTRSCMASLMSAEADHQFDQYSHRHWGHHAQVVENQFQNEIMDLVQDQKRIASSFQLVVDSLSPAWAESREPSKHCLTPLHVAAYFGLELTATHLMKGLEPEDIKAEDSGGWTAMNWAVVGGSNTLVRLLFQSEKDLLSNDIAFLAVGSRRHGVNIDSIHIESGKVSLGAALTLKTGLSFTKALPRAIRPNARDEVVRFLMENIPNKNIDLKRPDDERTLLSVVAENWQWGYVGILLERGASINVKDRRGNTPLLWALNCPRRKLQIRSITVSGESCLSIGEILSLDSSARASISDHGISERVLEPFICKLIGSDLEATNEDGRTALSLACESRLHDVVKELVEKGAHLNTTDVLGMTPLHYACCLPCFETVKIEALTCSKRSKTRLGTARLPQVPLSKHSSIARPIGRSVALLLQSGAEADAQNCLGETPFSLAEADGLESCVRLLNPLGPRSCEQAEAASACGEEGDYAKLLLAMLNHRSRFQVHFSMIRDDSTLIIYSSSAIETLSIFDEASVVLSGKPSIRCLWTLNKSCIEIREAAVIESLQTYDESQAIIHGSSRIQNLAGVDMSTLTINARAKIQNLGIFDHCVVYFGGDSQVEKITGLQESTHIIAAEARVEKMHIDEDCTVFSKGNSWVSAASGTGASKLTLMGQSFIGDISVFDTCAIISEGQAEVERITCSNQCFVLMRGGVEIHQIYTEDEAIVLAEGQTTLTTALGISNSMLFFDADTKIETIDVSDECVVALRGRSELTTMSSSDRSVFCFVGEATIANWVHSDRHQISLDGSSYGFTNLHGSLTVDWRWIDDQFNRVVELGRVAWTSAQTKLSEGEERRKKAEDFQSRGEEWSWEPTGEEPDVEYMTWPPGRS</sequence>
<feature type="repeat" description="ANK" evidence="2">
    <location>
        <begin position="730"/>
        <end position="762"/>
    </location>
</feature>
<dbReference type="Proteomes" id="UP000736672">
    <property type="component" value="Unassembled WGS sequence"/>
</dbReference>
<reference evidence="5" key="1">
    <citation type="journal article" date="2021" name="Nat. Commun.">
        <title>Genetic determinants of endophytism in the Arabidopsis root mycobiome.</title>
        <authorList>
            <person name="Mesny F."/>
            <person name="Miyauchi S."/>
            <person name="Thiergart T."/>
            <person name="Pickel B."/>
            <person name="Atanasova L."/>
            <person name="Karlsson M."/>
            <person name="Huettel B."/>
            <person name="Barry K.W."/>
            <person name="Haridas S."/>
            <person name="Chen C."/>
            <person name="Bauer D."/>
            <person name="Andreopoulos W."/>
            <person name="Pangilinan J."/>
            <person name="LaButti K."/>
            <person name="Riley R."/>
            <person name="Lipzen A."/>
            <person name="Clum A."/>
            <person name="Drula E."/>
            <person name="Henrissat B."/>
            <person name="Kohler A."/>
            <person name="Grigoriev I.V."/>
            <person name="Martin F.M."/>
            <person name="Hacquard S."/>
        </authorList>
    </citation>
    <scope>NUCLEOTIDE SEQUENCE</scope>
    <source>
        <strain evidence="5">FSSC 5 MPI-SDFR-AT-0091</strain>
    </source>
</reference>
<feature type="region of interest" description="Disordered" evidence="3">
    <location>
        <begin position="315"/>
        <end position="354"/>
    </location>
</feature>
<dbReference type="OrthoDB" id="195446at2759"/>
<dbReference type="SUPFAM" id="SSF48403">
    <property type="entry name" value="Ankyrin repeat"/>
    <property type="match status" value="1"/>
</dbReference>
<name>A0A9P9GUA9_FUSSL</name>
<dbReference type="Gene3D" id="1.25.40.20">
    <property type="entry name" value="Ankyrin repeat-containing domain"/>
    <property type="match status" value="3"/>
</dbReference>
<dbReference type="Pfam" id="PF24883">
    <property type="entry name" value="NPHP3_N"/>
    <property type="match status" value="1"/>
</dbReference>
<feature type="domain" description="Nephrocystin 3-like N-terminal" evidence="4">
    <location>
        <begin position="13"/>
        <end position="146"/>
    </location>
</feature>
<dbReference type="InterPro" id="IPR036770">
    <property type="entry name" value="Ankyrin_rpt-contain_sf"/>
</dbReference>
<evidence type="ECO:0000256" key="3">
    <source>
        <dbReference type="SAM" id="MobiDB-lite"/>
    </source>
</evidence>
<evidence type="ECO:0000313" key="5">
    <source>
        <dbReference type="EMBL" id="KAH7244907.1"/>
    </source>
</evidence>
<dbReference type="PANTHER" id="PTHR10039:SF15">
    <property type="entry name" value="NACHT DOMAIN-CONTAINING PROTEIN"/>
    <property type="match status" value="1"/>
</dbReference>
<accession>A0A9P9GUA9</accession>
<dbReference type="EMBL" id="JAGTJS010000017">
    <property type="protein sequence ID" value="KAH7244907.1"/>
    <property type="molecule type" value="Genomic_DNA"/>
</dbReference>
<dbReference type="SMART" id="SM00248">
    <property type="entry name" value="ANK"/>
    <property type="match status" value="6"/>
</dbReference>
<gene>
    <name evidence="5" type="ORF">B0J15DRAFT_564744</name>
</gene>
<dbReference type="PROSITE" id="PS50297">
    <property type="entry name" value="ANK_REP_REGION"/>
    <property type="match status" value="1"/>
</dbReference>
<feature type="region of interest" description="Disordered" evidence="3">
    <location>
        <begin position="1235"/>
        <end position="1276"/>
    </location>
</feature>
<dbReference type="Pfam" id="PF12796">
    <property type="entry name" value="Ank_2"/>
    <property type="match status" value="1"/>
</dbReference>
<proteinExistence type="predicted"/>
<dbReference type="InterPro" id="IPR002110">
    <property type="entry name" value="Ankyrin_rpt"/>
</dbReference>
<comment type="caution">
    <text evidence="5">The sequence shown here is derived from an EMBL/GenBank/DDBJ whole genome shotgun (WGS) entry which is preliminary data.</text>
</comment>
<organism evidence="5 6">
    <name type="scientific">Fusarium solani</name>
    <name type="common">Filamentous fungus</name>
    <dbReference type="NCBI Taxonomy" id="169388"/>
    <lineage>
        <taxon>Eukaryota</taxon>
        <taxon>Fungi</taxon>
        <taxon>Dikarya</taxon>
        <taxon>Ascomycota</taxon>
        <taxon>Pezizomycotina</taxon>
        <taxon>Sordariomycetes</taxon>
        <taxon>Hypocreomycetidae</taxon>
        <taxon>Hypocreales</taxon>
        <taxon>Nectriaceae</taxon>
        <taxon>Fusarium</taxon>
        <taxon>Fusarium solani species complex</taxon>
    </lineage>
</organism>
<protein>
    <recommendedName>
        <fullName evidence="4">Nephrocystin 3-like N-terminal domain-containing protein</fullName>
    </recommendedName>
</protein>